<keyword evidence="2" id="KW-0732">Signal</keyword>
<evidence type="ECO:0000256" key="2">
    <source>
        <dbReference type="SAM" id="SignalP"/>
    </source>
</evidence>
<feature type="chain" id="PRO_5004180385" description="TIGR02186 family protein" evidence="2">
    <location>
        <begin position="22"/>
        <end position="262"/>
    </location>
</feature>
<organism evidence="3">
    <name type="scientific">Chelativorans sp. (strain BNC1)</name>
    <dbReference type="NCBI Taxonomy" id="266779"/>
    <lineage>
        <taxon>Bacteria</taxon>
        <taxon>Pseudomonadati</taxon>
        <taxon>Pseudomonadota</taxon>
        <taxon>Alphaproteobacteria</taxon>
        <taxon>Hyphomicrobiales</taxon>
        <taxon>Phyllobacteriaceae</taxon>
        <taxon>Chelativorans</taxon>
    </lineage>
</organism>
<evidence type="ECO:0000256" key="1">
    <source>
        <dbReference type="SAM" id="Phobius"/>
    </source>
</evidence>
<dbReference type="KEGG" id="mes:Meso_0027"/>
<dbReference type="Pfam" id="PF09608">
    <property type="entry name" value="Alph_Pro_TM"/>
    <property type="match status" value="1"/>
</dbReference>
<evidence type="ECO:0008006" key="4">
    <source>
        <dbReference type="Google" id="ProtNLM"/>
    </source>
</evidence>
<accession>Q11ME3</accession>
<feature type="transmembrane region" description="Helical" evidence="1">
    <location>
        <begin position="238"/>
        <end position="259"/>
    </location>
</feature>
<feature type="signal peptide" evidence="2">
    <location>
        <begin position="1"/>
        <end position="21"/>
    </location>
</feature>
<dbReference type="HOGENOM" id="CLU_068410_0_0_5"/>
<dbReference type="AlphaFoldDB" id="Q11ME3"/>
<reference evidence="3" key="1">
    <citation type="submission" date="2006-06" db="EMBL/GenBank/DDBJ databases">
        <title>Complete sequence of chromosome of Chelativorans sp. BNC1.</title>
        <authorList>
            <consortium name="US DOE Joint Genome Institute"/>
            <person name="Copeland A."/>
            <person name="Lucas S."/>
            <person name="Lapidus A."/>
            <person name="Barry K."/>
            <person name="Detter J.C."/>
            <person name="Glavina del Rio T."/>
            <person name="Hammon N."/>
            <person name="Israni S."/>
            <person name="Dalin E."/>
            <person name="Tice H."/>
            <person name="Pitluck S."/>
            <person name="Chertkov O."/>
            <person name="Brettin T."/>
            <person name="Bruce D."/>
            <person name="Han C."/>
            <person name="Tapia R."/>
            <person name="Gilna P."/>
            <person name="Schmutz J."/>
            <person name="Larimer F."/>
            <person name="Land M."/>
            <person name="Hauser L."/>
            <person name="Kyrpides N."/>
            <person name="Mikhailova N."/>
            <person name="Richardson P."/>
        </authorList>
    </citation>
    <scope>NUCLEOTIDE SEQUENCE</scope>
    <source>
        <strain evidence="3">BNC1</strain>
    </source>
</reference>
<sequence precursor="true">MPSPRVAVLIVGLCLGGQAFAQQEEPQPEGIQIGLSTDSVAITSDFSGTNLTIFGALDNADPLVSRQGRYDVIVVLEGPPRTTVVRKKTRVLGMWINTELVAFRDVPASYSVATTRPPQDITDPASYKRLALGVDNINIRPLDESDSPITIEEFTEALRQQKEAAALYVENVGGVQFLSRTLFRATLYLAPHVPVGTHKARAFLFRNGAFLRETSAPLSIRKAGVEQQIFEFAQQRSLPYGLFAVLLAMITGWIGRLVFRRD</sequence>
<dbReference type="NCBIfam" id="TIGR02186">
    <property type="entry name" value="alph_Pro_TM"/>
    <property type="match status" value="1"/>
</dbReference>
<keyword evidence="1" id="KW-1133">Transmembrane helix</keyword>
<keyword evidence="1" id="KW-0472">Membrane</keyword>
<dbReference type="STRING" id="266779.Meso_0027"/>
<protein>
    <recommendedName>
        <fullName evidence="4">TIGR02186 family protein</fullName>
    </recommendedName>
</protein>
<gene>
    <name evidence="3" type="ordered locus">Meso_0027</name>
</gene>
<evidence type="ECO:0000313" key="3">
    <source>
        <dbReference type="EMBL" id="ABG61432.1"/>
    </source>
</evidence>
<dbReference type="eggNOG" id="ENOG50315WQ">
    <property type="taxonomic scope" value="Bacteria"/>
</dbReference>
<name>Q11ME3_CHESB</name>
<proteinExistence type="predicted"/>
<keyword evidence="1" id="KW-0812">Transmembrane</keyword>
<dbReference type="OrthoDB" id="9815212at2"/>
<dbReference type="EMBL" id="CP000390">
    <property type="protein sequence ID" value="ABG61432.1"/>
    <property type="molecule type" value="Genomic_DNA"/>
</dbReference>
<dbReference type="InterPro" id="IPR019088">
    <property type="entry name" value="CHP02186-rel_TM"/>
</dbReference>